<feature type="transmembrane region" description="Helical" evidence="5">
    <location>
        <begin position="117"/>
        <end position="141"/>
    </location>
</feature>
<reference evidence="7 8" key="1">
    <citation type="submission" date="2024-02" db="EMBL/GenBank/DDBJ databases">
        <title>STSV induces naive adaptation in Sulfolobus.</title>
        <authorList>
            <person name="Xiang X."/>
            <person name="Song M."/>
        </authorList>
    </citation>
    <scope>NUCLEOTIDE SEQUENCE [LARGE SCALE GENOMIC DNA]</scope>
    <source>
        <strain evidence="7 8">RT2</strain>
    </source>
</reference>
<keyword evidence="5" id="KW-0813">Transport</keyword>
<dbReference type="PANTHER" id="PTHR42729:SF1">
    <property type="entry name" value="OLIGO_DIPEPTIDE TRANSPORT, PERMEASE PROTEIN (DPPC-2)"/>
    <property type="match status" value="1"/>
</dbReference>
<dbReference type="GO" id="GO:0005886">
    <property type="term" value="C:plasma membrane"/>
    <property type="evidence" value="ECO:0007669"/>
    <property type="project" value="UniProtKB-SubCell"/>
</dbReference>
<feature type="transmembrane region" description="Helical" evidence="5">
    <location>
        <begin position="253"/>
        <end position="278"/>
    </location>
</feature>
<protein>
    <submittedName>
        <fullName evidence="7">ABC transporter permease</fullName>
    </submittedName>
</protein>
<feature type="transmembrane region" description="Helical" evidence="5">
    <location>
        <begin position="60"/>
        <end position="82"/>
    </location>
</feature>
<dbReference type="AlphaFoldDB" id="A0AAX4L4S1"/>
<dbReference type="CDD" id="cd06261">
    <property type="entry name" value="TM_PBP2"/>
    <property type="match status" value="1"/>
</dbReference>
<feature type="transmembrane region" description="Helical" evidence="5">
    <location>
        <begin position="88"/>
        <end position="110"/>
    </location>
</feature>
<comment type="subcellular location">
    <subcellularLocation>
        <location evidence="5">Cell membrane</location>
        <topology evidence="5">Multi-pass membrane protein</topology>
    </subcellularLocation>
    <subcellularLocation>
        <location evidence="1">Membrane</location>
        <topology evidence="1">Multi-pass membrane protein</topology>
    </subcellularLocation>
</comment>
<dbReference type="GeneID" id="89336364"/>
<dbReference type="Proteomes" id="UP001432202">
    <property type="component" value="Chromosome"/>
</dbReference>
<evidence type="ECO:0000256" key="1">
    <source>
        <dbReference type="ARBA" id="ARBA00004141"/>
    </source>
</evidence>
<evidence type="ECO:0000313" key="8">
    <source>
        <dbReference type="Proteomes" id="UP001432202"/>
    </source>
</evidence>
<feature type="domain" description="ABC transmembrane type-1" evidence="6">
    <location>
        <begin position="86"/>
        <end position="277"/>
    </location>
</feature>
<dbReference type="Pfam" id="PF00528">
    <property type="entry name" value="BPD_transp_1"/>
    <property type="match status" value="1"/>
</dbReference>
<proteinExistence type="inferred from homology"/>
<evidence type="ECO:0000256" key="5">
    <source>
        <dbReference type="RuleBase" id="RU363032"/>
    </source>
</evidence>
<dbReference type="Pfam" id="PF12911">
    <property type="entry name" value="OppC_N"/>
    <property type="match status" value="1"/>
</dbReference>
<evidence type="ECO:0000259" key="6">
    <source>
        <dbReference type="PROSITE" id="PS50928"/>
    </source>
</evidence>
<gene>
    <name evidence="7" type="ORF">V6M85_06310</name>
</gene>
<sequence>MQNKLTEYLILLWKNKKSRIGLIIVVFYILIAVFGQIIFPKTYSLQPSPSTIFMPPQISNFYLIFGTGPFAESILVQIIQGAESVVEISFLAGLFATLIGIAVGIVAGYVGGIVDNILMGITDIILTLPSLILIIIIVSAFKTSNPIFLSLILSITSWAGLARSVRSQVLVIRNSPTIEVLKVLGLTRRYIIFREVVPTLGSYIAIHYIFNVESAVYAEVGLYYLGVLPYNPNNWGAMIQQALSYGAALGGKAVYYLFFPTVAIIGFMAGLILLSYGIDEITNPRIRTY</sequence>
<dbReference type="PROSITE" id="PS50928">
    <property type="entry name" value="ABC_TM1"/>
    <property type="match status" value="1"/>
</dbReference>
<dbReference type="Gene3D" id="1.10.3720.10">
    <property type="entry name" value="MetI-like"/>
    <property type="match status" value="1"/>
</dbReference>
<evidence type="ECO:0000256" key="4">
    <source>
        <dbReference type="ARBA" id="ARBA00023136"/>
    </source>
</evidence>
<feature type="transmembrane region" description="Helical" evidence="5">
    <location>
        <begin position="20"/>
        <end position="39"/>
    </location>
</feature>
<keyword evidence="8" id="KW-1185">Reference proteome</keyword>
<dbReference type="InterPro" id="IPR025966">
    <property type="entry name" value="OppC_N"/>
</dbReference>
<dbReference type="PANTHER" id="PTHR42729">
    <property type="entry name" value="OLIGO/DIPEPTIDE TRANSPORT, PERMEASE PROTEIN (DPPC-2)"/>
    <property type="match status" value="1"/>
</dbReference>
<feature type="transmembrane region" description="Helical" evidence="5">
    <location>
        <begin position="191"/>
        <end position="210"/>
    </location>
</feature>
<keyword evidence="2 5" id="KW-0812">Transmembrane</keyword>
<keyword evidence="3 5" id="KW-1133">Transmembrane helix</keyword>
<evidence type="ECO:0000313" key="7">
    <source>
        <dbReference type="EMBL" id="WWQ61677.1"/>
    </source>
</evidence>
<comment type="similarity">
    <text evidence="5">Belongs to the binding-protein-dependent transport system permease family.</text>
</comment>
<organism evidence="7 8">
    <name type="scientific">Sulfolobus tengchongensis</name>
    <dbReference type="NCBI Taxonomy" id="207809"/>
    <lineage>
        <taxon>Archaea</taxon>
        <taxon>Thermoproteota</taxon>
        <taxon>Thermoprotei</taxon>
        <taxon>Sulfolobales</taxon>
        <taxon>Sulfolobaceae</taxon>
        <taxon>Sulfolobus</taxon>
    </lineage>
</organism>
<dbReference type="EMBL" id="CP146016">
    <property type="protein sequence ID" value="WWQ61677.1"/>
    <property type="molecule type" value="Genomic_DNA"/>
</dbReference>
<name>A0AAX4L4S1_9CREN</name>
<dbReference type="RefSeq" id="WP_338604381.1">
    <property type="nucleotide sequence ID" value="NZ_CP146016.1"/>
</dbReference>
<evidence type="ECO:0000256" key="3">
    <source>
        <dbReference type="ARBA" id="ARBA00022989"/>
    </source>
</evidence>
<dbReference type="SUPFAM" id="SSF161098">
    <property type="entry name" value="MetI-like"/>
    <property type="match status" value="1"/>
</dbReference>
<dbReference type="InterPro" id="IPR035906">
    <property type="entry name" value="MetI-like_sf"/>
</dbReference>
<keyword evidence="4 5" id="KW-0472">Membrane</keyword>
<dbReference type="InterPro" id="IPR000515">
    <property type="entry name" value="MetI-like"/>
</dbReference>
<dbReference type="GO" id="GO:0055085">
    <property type="term" value="P:transmembrane transport"/>
    <property type="evidence" value="ECO:0007669"/>
    <property type="project" value="InterPro"/>
</dbReference>
<evidence type="ECO:0000256" key="2">
    <source>
        <dbReference type="ARBA" id="ARBA00022692"/>
    </source>
</evidence>
<accession>A0AAX4L4S1</accession>